<dbReference type="Proteomes" id="UP000501926">
    <property type="component" value="Chromosome"/>
</dbReference>
<sequence>MDTTKKTKKVYKKPVVKSECANLKCNVDIFQLLPVPQKTVPASKSL</sequence>
<reference evidence="1 2" key="1">
    <citation type="submission" date="2020-02" db="EMBL/GenBank/DDBJ databases">
        <title>Newly sequenced genome of strain CSTR1 showed variability in Candidatus Kuenenia stuttgartiensis genomes.</title>
        <authorList>
            <person name="Ding C."/>
            <person name="Adrian L."/>
        </authorList>
    </citation>
    <scope>NUCLEOTIDE SEQUENCE [LARGE SCALE GENOMIC DNA]</scope>
    <source>
        <strain evidence="1 2">CSTR1</strain>
    </source>
</reference>
<protein>
    <submittedName>
        <fullName evidence="1">Uncharacterized protein</fullName>
    </submittedName>
</protein>
<name>A0A6G7GN47_KUEST</name>
<dbReference type="AlphaFoldDB" id="A0A6G7GN47"/>
<gene>
    <name evidence="1" type="ORF">KsCSTR_15870</name>
</gene>
<evidence type="ECO:0000313" key="2">
    <source>
        <dbReference type="Proteomes" id="UP000501926"/>
    </source>
</evidence>
<evidence type="ECO:0000313" key="1">
    <source>
        <dbReference type="EMBL" id="QII10966.1"/>
    </source>
</evidence>
<proteinExistence type="predicted"/>
<dbReference type="EMBL" id="CP049055">
    <property type="protein sequence ID" value="QII10966.1"/>
    <property type="molecule type" value="Genomic_DNA"/>
</dbReference>
<organism evidence="1 2">
    <name type="scientific">Kuenenia stuttgartiensis</name>
    <dbReference type="NCBI Taxonomy" id="174633"/>
    <lineage>
        <taxon>Bacteria</taxon>
        <taxon>Pseudomonadati</taxon>
        <taxon>Planctomycetota</taxon>
        <taxon>Candidatus Brocadiia</taxon>
        <taxon>Candidatus Brocadiales</taxon>
        <taxon>Candidatus Brocadiaceae</taxon>
        <taxon>Candidatus Kuenenia</taxon>
    </lineage>
</organism>
<accession>A0A6G7GN47</accession>